<evidence type="ECO:0000313" key="2">
    <source>
        <dbReference type="Proteomes" id="UP001185863"/>
    </source>
</evidence>
<sequence>MTTVSRIEVARARRSRLVLFVGNPTSYLEVTQWATLRQWVTAHGLTPMRDLNGNVLCVIATVDVIEGVGSAKDSAMMQRAQEAGIPCVGVHETSRIWELTARARARSDQAVDGPLAHKRHEGA</sequence>
<dbReference type="EMBL" id="JAWLUP010000075">
    <property type="protein sequence ID" value="MDV7267189.1"/>
    <property type="molecule type" value="Genomic_DNA"/>
</dbReference>
<dbReference type="Proteomes" id="UP001185863">
    <property type="component" value="Unassembled WGS sequence"/>
</dbReference>
<accession>A0AAE5A8W3</accession>
<reference evidence="1" key="1">
    <citation type="submission" date="2023-10" db="EMBL/GenBank/DDBJ databases">
        <title>Development of a sustainable strategy for remediation of hydrocarbon-contaminated territories based on the waste exchange concept.</title>
        <authorList>
            <person name="Krivoruchko A."/>
        </authorList>
    </citation>
    <scope>NUCLEOTIDE SEQUENCE</scope>
    <source>
        <strain evidence="1">IEGM 68</strain>
    </source>
</reference>
<gene>
    <name evidence="1" type="ORF">R4315_21915</name>
</gene>
<dbReference type="AlphaFoldDB" id="A0AAE5A8W3"/>
<comment type="caution">
    <text evidence="1">The sequence shown here is derived from an EMBL/GenBank/DDBJ whole genome shotgun (WGS) entry which is preliminary data.</text>
</comment>
<name>A0AAE5A8W3_9NOCA</name>
<protein>
    <submittedName>
        <fullName evidence="1">Uncharacterized protein</fullName>
    </submittedName>
</protein>
<dbReference type="RefSeq" id="WP_317745935.1">
    <property type="nucleotide sequence ID" value="NZ_JAWLUP010000075.1"/>
</dbReference>
<organism evidence="1 2">
    <name type="scientific">Rhodococcus oxybenzonivorans</name>
    <dbReference type="NCBI Taxonomy" id="1990687"/>
    <lineage>
        <taxon>Bacteria</taxon>
        <taxon>Bacillati</taxon>
        <taxon>Actinomycetota</taxon>
        <taxon>Actinomycetes</taxon>
        <taxon>Mycobacteriales</taxon>
        <taxon>Nocardiaceae</taxon>
        <taxon>Rhodococcus</taxon>
    </lineage>
</organism>
<evidence type="ECO:0000313" key="1">
    <source>
        <dbReference type="EMBL" id="MDV7267189.1"/>
    </source>
</evidence>
<proteinExistence type="predicted"/>